<sequence length="109" mass="11571">MAMDLVGASLTTSEVRSISNNIQEIGDGIDETMKSVDSIMTTLTGQSEGGVIQKTETAVKELSSLATTLVTSIIGIGIGIGDYLKEMINQDNQAAETLQRSRESNVYGK</sequence>
<accession>A0A6L8TFE2</accession>
<dbReference type="Proteomes" id="UP000473323">
    <property type="component" value="Unassembled WGS sequence"/>
</dbReference>
<organism evidence="1 2">
    <name type="scientific">Blautia massiliensis</name>
    <name type="common">ex Durand et al. 2017</name>
    <dbReference type="NCBI Taxonomy" id="1737424"/>
    <lineage>
        <taxon>Bacteria</taxon>
        <taxon>Bacillati</taxon>
        <taxon>Bacillota</taxon>
        <taxon>Clostridia</taxon>
        <taxon>Lachnospirales</taxon>
        <taxon>Lachnospiraceae</taxon>
        <taxon>Blautia</taxon>
    </lineage>
</organism>
<gene>
    <name evidence="1" type="ORF">GT694_09720</name>
</gene>
<proteinExistence type="predicted"/>
<comment type="caution">
    <text evidence="1">The sequence shown here is derived from an EMBL/GenBank/DDBJ whole genome shotgun (WGS) entry which is preliminary data.</text>
</comment>
<reference evidence="1 2" key="1">
    <citation type="journal article" date="2019" name="Nat. Med.">
        <title>A library of human gut bacterial isolates paired with longitudinal multiomics data enables mechanistic microbiome research.</title>
        <authorList>
            <person name="Poyet M."/>
            <person name="Groussin M."/>
            <person name="Gibbons S.M."/>
            <person name="Avila-Pacheco J."/>
            <person name="Jiang X."/>
            <person name="Kearney S.M."/>
            <person name="Perrotta A.R."/>
            <person name="Berdy B."/>
            <person name="Zhao S."/>
            <person name="Lieberman T.D."/>
            <person name="Swanson P.K."/>
            <person name="Smith M."/>
            <person name="Roesemann S."/>
            <person name="Alexander J.E."/>
            <person name="Rich S.A."/>
            <person name="Livny J."/>
            <person name="Vlamakis H."/>
            <person name="Clish C."/>
            <person name="Bullock K."/>
            <person name="Deik A."/>
            <person name="Scott J."/>
            <person name="Pierce K.A."/>
            <person name="Xavier R.J."/>
            <person name="Alm E.J."/>
        </authorList>
    </citation>
    <scope>NUCLEOTIDE SEQUENCE [LARGE SCALE GENOMIC DNA]</scope>
    <source>
        <strain evidence="1 2">BIOML-A4</strain>
    </source>
</reference>
<dbReference type="EMBL" id="WWVT01000012">
    <property type="protein sequence ID" value="MZL62317.1"/>
    <property type="molecule type" value="Genomic_DNA"/>
</dbReference>
<dbReference type="AlphaFoldDB" id="A0A6L8TFE2"/>
<protein>
    <submittedName>
        <fullName evidence="1">Uncharacterized protein</fullName>
    </submittedName>
</protein>
<evidence type="ECO:0000313" key="1">
    <source>
        <dbReference type="EMBL" id="MZL62317.1"/>
    </source>
</evidence>
<evidence type="ECO:0000313" key="2">
    <source>
        <dbReference type="Proteomes" id="UP000473323"/>
    </source>
</evidence>
<dbReference type="RefSeq" id="WP_044962229.1">
    <property type="nucleotide sequence ID" value="NZ_CP085976.1"/>
</dbReference>
<name>A0A6L8TFE2_9FIRM</name>